<evidence type="ECO:0000313" key="1">
    <source>
        <dbReference type="EMBL" id="KAF4637155.1"/>
    </source>
</evidence>
<dbReference type="OrthoDB" id="3437109at2759"/>
<dbReference type="Pfam" id="PF11917">
    <property type="entry name" value="DUF3435"/>
    <property type="match status" value="1"/>
</dbReference>
<dbReference type="PANTHER" id="PTHR37535:SF4">
    <property type="entry name" value="FLUG DOMAIN-CONTAINING PROTEIN"/>
    <property type="match status" value="1"/>
</dbReference>
<gene>
    <name evidence="1" type="ORF">G7Y89_g938</name>
</gene>
<dbReference type="PANTHER" id="PTHR37535">
    <property type="entry name" value="FLUG DOMAIN PROTEIN"/>
    <property type="match status" value="1"/>
</dbReference>
<dbReference type="InterPro" id="IPR011010">
    <property type="entry name" value="DNA_brk_join_enz"/>
</dbReference>
<evidence type="ECO:0000313" key="2">
    <source>
        <dbReference type="Proteomes" id="UP000566819"/>
    </source>
</evidence>
<dbReference type="InterPro" id="IPR021842">
    <property type="entry name" value="DUF3435"/>
</dbReference>
<dbReference type="SUPFAM" id="SSF56349">
    <property type="entry name" value="DNA breaking-rejoining enzymes"/>
    <property type="match status" value="1"/>
</dbReference>
<name>A0A8H4W9Z6_9HELO</name>
<accession>A0A8H4W9Z6</accession>
<dbReference type="EMBL" id="JAAMPI010000034">
    <property type="protein sequence ID" value="KAF4637155.1"/>
    <property type="molecule type" value="Genomic_DNA"/>
</dbReference>
<dbReference type="AlphaFoldDB" id="A0A8H4W9Z6"/>
<reference evidence="1 2" key="1">
    <citation type="submission" date="2020-03" db="EMBL/GenBank/DDBJ databases">
        <title>Draft Genome Sequence of Cudoniella acicularis.</title>
        <authorList>
            <person name="Buettner E."/>
            <person name="Kellner H."/>
        </authorList>
    </citation>
    <scope>NUCLEOTIDE SEQUENCE [LARGE SCALE GENOMIC DNA]</scope>
    <source>
        <strain evidence="1 2">DSM 108380</strain>
    </source>
</reference>
<sequence length="260" mass="29673">MATGIRSAPRERLSFEELLAGLRGKRWTSSTQNRPSNLIEAPAGSSALYIYNVLKPEFGLTSEKRLKLVADTQDLSDILRFLWLEDTHRYREEPTRVTLTLFLQVLFYTAARPGVVVAAASYPGSNECLNVTLTLREDPDHSHLCLIARFLDLAFEHGAFDFEPALLYQHKLDRRVIKLEFNPHILETQLFRRGDSISPLCYNTVIKFMKGLGYRMGYNFSLTPYIFRRGAANMLDAPGATWAEMSLILGHRKPEVYQNN</sequence>
<dbReference type="Proteomes" id="UP000566819">
    <property type="component" value="Unassembled WGS sequence"/>
</dbReference>
<protein>
    <submittedName>
        <fullName evidence="1">Uncharacterized protein</fullName>
    </submittedName>
</protein>
<proteinExistence type="predicted"/>
<organism evidence="1 2">
    <name type="scientific">Cudoniella acicularis</name>
    <dbReference type="NCBI Taxonomy" id="354080"/>
    <lineage>
        <taxon>Eukaryota</taxon>
        <taxon>Fungi</taxon>
        <taxon>Dikarya</taxon>
        <taxon>Ascomycota</taxon>
        <taxon>Pezizomycotina</taxon>
        <taxon>Leotiomycetes</taxon>
        <taxon>Helotiales</taxon>
        <taxon>Tricladiaceae</taxon>
        <taxon>Cudoniella</taxon>
    </lineage>
</organism>
<keyword evidence="2" id="KW-1185">Reference proteome</keyword>
<dbReference type="GO" id="GO:0003677">
    <property type="term" value="F:DNA binding"/>
    <property type="evidence" value="ECO:0007669"/>
    <property type="project" value="InterPro"/>
</dbReference>
<comment type="caution">
    <text evidence="1">The sequence shown here is derived from an EMBL/GenBank/DDBJ whole genome shotgun (WGS) entry which is preliminary data.</text>
</comment>